<dbReference type="KEGG" id="fms:M1R53_05570"/>
<reference evidence="4" key="1">
    <citation type="submission" date="2022-04" db="EMBL/GenBank/DDBJ databases">
        <title>Complete genome sequences of Ezakiella coagulans and Fenollaria massiliensis.</title>
        <authorList>
            <person name="France M.T."/>
            <person name="Clifford J."/>
            <person name="Narina S."/>
            <person name="Rutt L."/>
            <person name="Ravel J."/>
        </authorList>
    </citation>
    <scope>NUCLEOTIDE SEQUENCE</scope>
    <source>
        <strain evidence="4">C0061C2</strain>
    </source>
</reference>
<dbReference type="AlphaFoldDB" id="A0A9E7DIF2"/>
<dbReference type="Gene3D" id="3.40.109.10">
    <property type="entry name" value="NADH Oxidase"/>
    <property type="match status" value="1"/>
</dbReference>
<dbReference type="RefSeq" id="WP_249242291.1">
    <property type="nucleotide sequence ID" value="NZ_CP096649.1"/>
</dbReference>
<evidence type="ECO:0000256" key="1">
    <source>
        <dbReference type="ARBA" id="ARBA00007118"/>
    </source>
</evidence>
<feature type="domain" description="Nitroreductase" evidence="3">
    <location>
        <begin position="9"/>
        <end position="71"/>
    </location>
</feature>
<gene>
    <name evidence="4" type="ORF">M1R53_05570</name>
</gene>
<evidence type="ECO:0000313" key="4">
    <source>
        <dbReference type="EMBL" id="UQK58707.1"/>
    </source>
</evidence>
<evidence type="ECO:0000259" key="3">
    <source>
        <dbReference type="Pfam" id="PF00881"/>
    </source>
</evidence>
<dbReference type="Proteomes" id="UP000831151">
    <property type="component" value="Chromosome"/>
</dbReference>
<sequence length="168" mass="19006">MDAIEMLLTRRIIRKYKTDEVPKDLLEKIIECAKASPTGMNKQERLFTVVTKDEDIQRLASAIAKSLDRDDYHIYYAKALIIVTVPEDLKLGDADTSTAMQNIYLASHALGLASVWINQLRGNKDEGVREVLSSFKIPENHISYGMMAIGYADEVPKAKERTEKVVYL</sequence>
<dbReference type="CDD" id="cd02062">
    <property type="entry name" value="Nitro_FMN_reductase"/>
    <property type="match status" value="1"/>
</dbReference>
<accession>A0A9E7DIF2</accession>
<dbReference type="InterPro" id="IPR029479">
    <property type="entry name" value="Nitroreductase"/>
</dbReference>
<feature type="domain" description="Nitroreductase" evidence="3">
    <location>
        <begin position="90"/>
        <end position="151"/>
    </location>
</feature>
<dbReference type="Pfam" id="PF00881">
    <property type="entry name" value="Nitroreductase"/>
    <property type="match status" value="2"/>
</dbReference>
<keyword evidence="2" id="KW-0560">Oxidoreductase</keyword>
<evidence type="ECO:0000256" key="2">
    <source>
        <dbReference type="ARBA" id="ARBA00023002"/>
    </source>
</evidence>
<dbReference type="EMBL" id="CP096649">
    <property type="protein sequence ID" value="UQK58707.1"/>
    <property type="molecule type" value="Genomic_DNA"/>
</dbReference>
<dbReference type="PANTHER" id="PTHR43673">
    <property type="entry name" value="NAD(P)H NITROREDUCTASE YDGI-RELATED"/>
    <property type="match status" value="1"/>
</dbReference>
<proteinExistence type="inferred from homology"/>
<organism evidence="4 5">
    <name type="scientific">Fenollaria massiliensis</name>
    <dbReference type="NCBI Taxonomy" id="938288"/>
    <lineage>
        <taxon>Bacteria</taxon>
        <taxon>Bacillati</taxon>
        <taxon>Bacillota</taxon>
        <taxon>Clostridia</taxon>
        <taxon>Eubacteriales</taxon>
        <taxon>Fenollaria</taxon>
    </lineage>
</organism>
<protein>
    <submittedName>
        <fullName evidence="4">Nitroreductase family protein</fullName>
    </submittedName>
</protein>
<evidence type="ECO:0000313" key="5">
    <source>
        <dbReference type="Proteomes" id="UP000831151"/>
    </source>
</evidence>
<keyword evidence="5" id="KW-1185">Reference proteome</keyword>
<comment type="similarity">
    <text evidence="1">Belongs to the nitroreductase family.</text>
</comment>
<dbReference type="PANTHER" id="PTHR43673:SF10">
    <property type="entry name" value="NADH DEHYDROGENASE_NAD(P)H NITROREDUCTASE XCC3605-RELATED"/>
    <property type="match status" value="1"/>
</dbReference>
<dbReference type="SUPFAM" id="SSF55469">
    <property type="entry name" value="FMN-dependent nitroreductase-like"/>
    <property type="match status" value="1"/>
</dbReference>
<dbReference type="GO" id="GO:0016491">
    <property type="term" value="F:oxidoreductase activity"/>
    <property type="evidence" value="ECO:0007669"/>
    <property type="project" value="UniProtKB-KW"/>
</dbReference>
<dbReference type="InterPro" id="IPR000415">
    <property type="entry name" value="Nitroreductase-like"/>
</dbReference>
<name>A0A9E7DIF2_9FIRM</name>